<name>A0A0G0Y8D7_9BACT</name>
<accession>A0A0G0Y8D7</accession>
<dbReference type="PANTHER" id="PTHR33908">
    <property type="entry name" value="MANNOSYLTRANSFERASE YKCB-RELATED"/>
    <property type="match status" value="1"/>
</dbReference>
<comment type="caution">
    <text evidence="10">The sequence shown here is derived from an EMBL/GenBank/DDBJ whole genome shotgun (WGS) entry which is preliminary data.</text>
</comment>
<reference evidence="10 11" key="1">
    <citation type="journal article" date="2015" name="Nature">
        <title>rRNA introns, odd ribosomes, and small enigmatic genomes across a large radiation of phyla.</title>
        <authorList>
            <person name="Brown C.T."/>
            <person name="Hug L.A."/>
            <person name="Thomas B.C."/>
            <person name="Sharon I."/>
            <person name="Castelle C.J."/>
            <person name="Singh A."/>
            <person name="Wilkins M.J."/>
            <person name="Williams K.H."/>
            <person name="Banfield J.F."/>
        </authorList>
    </citation>
    <scope>NUCLEOTIDE SEQUENCE [LARGE SCALE GENOMIC DNA]</scope>
</reference>
<gene>
    <name evidence="10" type="ORF">UU93_C0004G0016</name>
</gene>
<dbReference type="InterPro" id="IPR038731">
    <property type="entry name" value="RgtA/B/C-like"/>
</dbReference>
<evidence type="ECO:0000256" key="1">
    <source>
        <dbReference type="ARBA" id="ARBA00004651"/>
    </source>
</evidence>
<feature type="transmembrane region" description="Helical" evidence="8">
    <location>
        <begin position="151"/>
        <end position="174"/>
    </location>
</feature>
<feature type="transmembrane region" description="Helical" evidence="8">
    <location>
        <begin position="104"/>
        <end position="121"/>
    </location>
</feature>
<feature type="transmembrane region" description="Helical" evidence="8">
    <location>
        <begin position="180"/>
        <end position="200"/>
    </location>
</feature>
<protein>
    <recommendedName>
        <fullName evidence="9">Glycosyltransferase RgtA/B/C/D-like domain-containing protein</fullName>
    </recommendedName>
</protein>
<keyword evidence="4" id="KW-0808">Transferase</keyword>
<dbReference type="Pfam" id="PF13231">
    <property type="entry name" value="PMT_2"/>
    <property type="match status" value="1"/>
</dbReference>
<feature type="transmembrane region" description="Helical" evidence="8">
    <location>
        <begin position="76"/>
        <end position="97"/>
    </location>
</feature>
<organism evidence="10 11">
    <name type="scientific">Candidatus Amesbacteria bacterium GW2011_GWA2_42_12</name>
    <dbReference type="NCBI Taxonomy" id="1618356"/>
    <lineage>
        <taxon>Bacteria</taxon>
        <taxon>Candidatus Amesiibacteriota</taxon>
    </lineage>
</organism>
<dbReference type="Proteomes" id="UP000034160">
    <property type="component" value="Unassembled WGS sequence"/>
</dbReference>
<evidence type="ECO:0000256" key="8">
    <source>
        <dbReference type="SAM" id="Phobius"/>
    </source>
</evidence>
<evidence type="ECO:0000256" key="7">
    <source>
        <dbReference type="ARBA" id="ARBA00023136"/>
    </source>
</evidence>
<evidence type="ECO:0000256" key="4">
    <source>
        <dbReference type="ARBA" id="ARBA00022679"/>
    </source>
</evidence>
<evidence type="ECO:0000256" key="2">
    <source>
        <dbReference type="ARBA" id="ARBA00022475"/>
    </source>
</evidence>
<evidence type="ECO:0000256" key="6">
    <source>
        <dbReference type="ARBA" id="ARBA00022989"/>
    </source>
</evidence>
<keyword evidence="2" id="KW-1003">Cell membrane</keyword>
<evidence type="ECO:0000313" key="10">
    <source>
        <dbReference type="EMBL" id="KKS32969.1"/>
    </source>
</evidence>
<dbReference type="GO" id="GO:0009103">
    <property type="term" value="P:lipopolysaccharide biosynthetic process"/>
    <property type="evidence" value="ECO:0007669"/>
    <property type="project" value="UniProtKB-ARBA"/>
</dbReference>
<proteinExistence type="predicted"/>
<feature type="transmembrane region" description="Helical" evidence="8">
    <location>
        <begin position="127"/>
        <end position="144"/>
    </location>
</feature>
<feature type="transmembrane region" description="Helical" evidence="8">
    <location>
        <begin position="283"/>
        <end position="305"/>
    </location>
</feature>
<keyword evidence="6 8" id="KW-1133">Transmembrane helix</keyword>
<feature type="transmembrane region" description="Helical" evidence="8">
    <location>
        <begin position="312"/>
        <end position="331"/>
    </location>
</feature>
<dbReference type="PANTHER" id="PTHR33908:SF11">
    <property type="entry name" value="MEMBRANE PROTEIN"/>
    <property type="match status" value="1"/>
</dbReference>
<evidence type="ECO:0000256" key="5">
    <source>
        <dbReference type="ARBA" id="ARBA00022692"/>
    </source>
</evidence>
<keyword evidence="7 8" id="KW-0472">Membrane</keyword>
<evidence type="ECO:0000259" key="9">
    <source>
        <dbReference type="Pfam" id="PF13231"/>
    </source>
</evidence>
<evidence type="ECO:0000313" key="11">
    <source>
        <dbReference type="Proteomes" id="UP000034160"/>
    </source>
</evidence>
<dbReference type="InterPro" id="IPR050297">
    <property type="entry name" value="LipidA_mod_glycosyltrf_83"/>
</dbReference>
<feature type="transmembrane region" description="Helical" evidence="8">
    <location>
        <begin position="253"/>
        <end position="277"/>
    </location>
</feature>
<dbReference type="GO" id="GO:0005886">
    <property type="term" value="C:plasma membrane"/>
    <property type="evidence" value="ECO:0007669"/>
    <property type="project" value="UniProtKB-SubCell"/>
</dbReference>
<feature type="domain" description="Glycosyltransferase RgtA/B/C/D-like" evidence="9">
    <location>
        <begin position="55"/>
        <end position="201"/>
    </location>
</feature>
<dbReference type="GO" id="GO:0016763">
    <property type="term" value="F:pentosyltransferase activity"/>
    <property type="evidence" value="ECO:0007669"/>
    <property type="project" value="TreeGrafter"/>
</dbReference>
<dbReference type="EMBL" id="LCCN01000004">
    <property type="protein sequence ID" value="KKS32969.1"/>
    <property type="molecule type" value="Genomic_DNA"/>
</dbReference>
<dbReference type="AlphaFoldDB" id="A0A0G0Y8D7"/>
<evidence type="ECO:0000256" key="3">
    <source>
        <dbReference type="ARBA" id="ARBA00022676"/>
    </source>
</evidence>
<keyword evidence="5 8" id="KW-0812">Transmembrane</keyword>
<sequence length="436" mass="49418">MLAGVLILGSVIFFHKLGASSLVSWDEAWYGQISREMLTSHNFLNLTFNQQPYYDHPPLGFWLIAVSEKIFGINEFGVRAASAFFGLATLVVIYLLGTELFHKSVGLSAALAIISSPWFALRSRSGDLDIFLTFFFVLTILLAVKKRKKLLLVAFSLLLLTKTGAPLTLIPTLLFLVPELWLYLTLSLIPLLIWFVFQFFHPNQLNIFQKYFTIGLPQIGIRTNYLKNILLTKTYVSNGIGVWFRPAILSLPFGIFLSPAFYPLIIFLVSFLLPFAFSAKGQIWHFIPIYPYLILVFVGLVYVLLSKFKTRTLAPAITIGLTVLLAIPQISRNWWEFINIPAFVSDEAVLSAEAGKYPQPFIIDNDFLPAAVFYSNRTVNYAKDISLQQIFTSNPEFVLITQDQRLVNAKIDPHTYKILKTDRDKVLLLKTSINNP</sequence>
<comment type="subcellular location">
    <subcellularLocation>
        <location evidence="1">Cell membrane</location>
        <topology evidence="1">Multi-pass membrane protein</topology>
    </subcellularLocation>
</comment>
<dbReference type="STRING" id="1618356.UU93_C0004G0016"/>
<keyword evidence="3" id="KW-0328">Glycosyltransferase</keyword>